<sequence length="163" mass="18841">MIKFKYNKEKAVEMMIYIVSKVNSCDKHQLMKTCFFADLNHLENYGRPVTGNKYIKMNYGPVPSEVYGMIQRPLPEEHYIQVDGYYLRALREANIKKLSKSDIKSIDYAIELLSDMDFQARTEVSHGHAWQSAELNQAISFEAMLEEIGDKDLMDYVRGANVA</sequence>
<evidence type="ECO:0000313" key="3">
    <source>
        <dbReference type="Proteomes" id="UP000053724"/>
    </source>
</evidence>
<dbReference type="AlphaFoldDB" id="A0A0Q0LYN9"/>
<name>A0A0Q0LYN9_VIBMT</name>
<dbReference type="EMBL" id="LCUF01000030">
    <property type="protein sequence ID" value="KQA22644.1"/>
    <property type="molecule type" value="Genomic_DNA"/>
</dbReference>
<comment type="caution">
    <text evidence="2">The sequence shown here is derived from an EMBL/GenBank/DDBJ whole genome shotgun (WGS) entry which is preliminary data.</text>
</comment>
<protein>
    <recommendedName>
        <fullName evidence="1">Antitoxin SocA-like Panacea domain-containing protein</fullName>
    </recommendedName>
</protein>
<dbReference type="InterPro" id="IPR025272">
    <property type="entry name" value="SocA_Panacea"/>
</dbReference>
<dbReference type="RefSeq" id="WP_055028355.1">
    <property type="nucleotide sequence ID" value="NZ_CP035689.1"/>
</dbReference>
<proteinExistence type="predicted"/>
<gene>
    <name evidence="2" type="ORF">AAY55_16370</name>
</gene>
<dbReference type="Pfam" id="PF13274">
    <property type="entry name" value="SocA_Panacea"/>
    <property type="match status" value="1"/>
</dbReference>
<dbReference type="Proteomes" id="UP000053724">
    <property type="component" value="Unassembled WGS sequence"/>
</dbReference>
<dbReference type="PATRIC" id="fig|1481663.8.peg.3353"/>
<reference evidence="2 3" key="1">
    <citation type="journal article" date="2015" name="Genome Biol. Evol.">
        <title>The Dynamics of Genetic Interactions between Vibrio metoecus and Vibrio cholerae, Two Close Relatives Co-Occurring in the Environment.</title>
        <authorList>
            <person name="Orata F.D."/>
            <person name="Kirchberger P.C."/>
            <person name="Meheust R."/>
            <person name="Barlow E.J."/>
            <person name="Tarr C.L."/>
            <person name="Boucher Y."/>
        </authorList>
    </citation>
    <scope>NUCLEOTIDE SEQUENCE [LARGE SCALE GENOMIC DNA]</scope>
    <source>
        <strain evidence="2 3">08-2459</strain>
    </source>
</reference>
<accession>A0A0Q0LYN9</accession>
<evidence type="ECO:0000259" key="1">
    <source>
        <dbReference type="Pfam" id="PF13274"/>
    </source>
</evidence>
<feature type="domain" description="Antitoxin SocA-like Panacea" evidence="1">
    <location>
        <begin position="30"/>
        <end position="131"/>
    </location>
</feature>
<evidence type="ECO:0000313" key="2">
    <source>
        <dbReference type="EMBL" id="KQA22644.1"/>
    </source>
</evidence>
<organism evidence="2 3">
    <name type="scientific">Vibrio metoecus</name>
    <dbReference type="NCBI Taxonomy" id="1481663"/>
    <lineage>
        <taxon>Bacteria</taxon>
        <taxon>Pseudomonadati</taxon>
        <taxon>Pseudomonadota</taxon>
        <taxon>Gammaproteobacteria</taxon>
        <taxon>Vibrionales</taxon>
        <taxon>Vibrionaceae</taxon>
        <taxon>Vibrio</taxon>
    </lineage>
</organism>